<evidence type="ECO:0000313" key="2">
    <source>
        <dbReference type="EMBL" id="KAK3786923.1"/>
    </source>
</evidence>
<evidence type="ECO:0000313" key="3">
    <source>
        <dbReference type="Proteomes" id="UP001283361"/>
    </source>
</evidence>
<feature type="region of interest" description="Disordered" evidence="1">
    <location>
        <begin position="160"/>
        <end position="181"/>
    </location>
</feature>
<dbReference type="Proteomes" id="UP001283361">
    <property type="component" value="Unassembled WGS sequence"/>
</dbReference>
<reference evidence="2" key="1">
    <citation type="journal article" date="2023" name="G3 (Bethesda)">
        <title>A reference genome for the long-term kleptoplast-retaining sea slug Elysia crispata morphotype clarki.</title>
        <authorList>
            <person name="Eastman K.E."/>
            <person name="Pendleton A.L."/>
            <person name="Shaikh M.A."/>
            <person name="Suttiyut T."/>
            <person name="Ogas R."/>
            <person name="Tomko P."/>
            <person name="Gavelis G."/>
            <person name="Widhalm J.R."/>
            <person name="Wisecaver J.H."/>
        </authorList>
    </citation>
    <scope>NUCLEOTIDE SEQUENCE</scope>
    <source>
        <strain evidence="2">ECLA1</strain>
    </source>
</reference>
<proteinExistence type="predicted"/>
<dbReference type="AlphaFoldDB" id="A0AAE1AFJ4"/>
<gene>
    <name evidence="2" type="ORF">RRG08_037388</name>
</gene>
<keyword evidence="3" id="KW-1185">Reference proteome</keyword>
<name>A0AAE1AFJ4_9GAST</name>
<dbReference type="EMBL" id="JAWDGP010001927">
    <property type="protein sequence ID" value="KAK3786923.1"/>
    <property type="molecule type" value="Genomic_DNA"/>
</dbReference>
<protein>
    <submittedName>
        <fullName evidence="2">Uncharacterized protein</fullName>
    </submittedName>
</protein>
<organism evidence="2 3">
    <name type="scientific">Elysia crispata</name>
    <name type="common">lettuce slug</name>
    <dbReference type="NCBI Taxonomy" id="231223"/>
    <lineage>
        <taxon>Eukaryota</taxon>
        <taxon>Metazoa</taxon>
        <taxon>Spiralia</taxon>
        <taxon>Lophotrochozoa</taxon>
        <taxon>Mollusca</taxon>
        <taxon>Gastropoda</taxon>
        <taxon>Heterobranchia</taxon>
        <taxon>Euthyneura</taxon>
        <taxon>Panpulmonata</taxon>
        <taxon>Sacoglossa</taxon>
        <taxon>Placobranchoidea</taxon>
        <taxon>Plakobranchidae</taxon>
        <taxon>Elysia</taxon>
    </lineage>
</organism>
<sequence length="181" mass="19781">MRVPKPFPSLPQPNPLFFISSTILETSRSPFYFSNSENTGRGDKGTARLLSAALRSLPFRSLPSLAEVGVNRNERRCPTVALETAQVLPSPSPVMETQEPSLFPFNQAFLPGPRVSTFLFPKGQADRGDKEDVRCTTRPCLSRGSGSCLVDKLMAQVRRRAGRGGEGRTVSIGTSIEKKGR</sequence>
<comment type="caution">
    <text evidence="2">The sequence shown here is derived from an EMBL/GenBank/DDBJ whole genome shotgun (WGS) entry which is preliminary data.</text>
</comment>
<evidence type="ECO:0000256" key="1">
    <source>
        <dbReference type="SAM" id="MobiDB-lite"/>
    </source>
</evidence>
<accession>A0AAE1AFJ4</accession>